<comment type="caution">
    <text evidence="3">The sequence shown here is derived from an EMBL/GenBank/DDBJ whole genome shotgun (WGS) entry which is preliminary data.</text>
</comment>
<accession>A0AAD6MYU5</accession>
<feature type="region of interest" description="Disordered" evidence="1">
    <location>
        <begin position="34"/>
        <end position="74"/>
    </location>
</feature>
<dbReference type="AlphaFoldDB" id="A0AAD6MYU5"/>
<protein>
    <submittedName>
        <fullName evidence="3">Uncharacterized protein</fullName>
    </submittedName>
</protein>
<proteinExistence type="predicted"/>
<name>A0AAD6MYU5_9EURO</name>
<gene>
    <name evidence="3" type="ORF">N7493_002595</name>
</gene>
<evidence type="ECO:0000256" key="2">
    <source>
        <dbReference type="SAM" id="SignalP"/>
    </source>
</evidence>
<feature type="signal peptide" evidence="2">
    <location>
        <begin position="1"/>
        <end position="16"/>
    </location>
</feature>
<feature type="chain" id="PRO_5041963323" evidence="2">
    <location>
        <begin position="17"/>
        <end position="74"/>
    </location>
</feature>
<keyword evidence="2" id="KW-0732">Signal</keyword>
<keyword evidence="4" id="KW-1185">Reference proteome</keyword>
<dbReference type="EMBL" id="JAQJAN010000003">
    <property type="protein sequence ID" value="KAJ5733809.1"/>
    <property type="molecule type" value="Genomic_DNA"/>
</dbReference>
<organism evidence="3 4">
    <name type="scientific">Penicillium malachiteum</name>
    <dbReference type="NCBI Taxonomy" id="1324776"/>
    <lineage>
        <taxon>Eukaryota</taxon>
        <taxon>Fungi</taxon>
        <taxon>Dikarya</taxon>
        <taxon>Ascomycota</taxon>
        <taxon>Pezizomycotina</taxon>
        <taxon>Eurotiomycetes</taxon>
        <taxon>Eurotiomycetidae</taxon>
        <taxon>Eurotiales</taxon>
        <taxon>Aspergillaceae</taxon>
        <taxon>Penicillium</taxon>
    </lineage>
</organism>
<feature type="compositionally biased region" description="Low complexity" evidence="1">
    <location>
        <begin position="46"/>
        <end position="58"/>
    </location>
</feature>
<dbReference type="Proteomes" id="UP001215712">
    <property type="component" value="Unassembled WGS sequence"/>
</dbReference>
<reference evidence="3" key="2">
    <citation type="submission" date="2023-01" db="EMBL/GenBank/DDBJ databases">
        <authorList>
            <person name="Petersen C."/>
        </authorList>
    </citation>
    <scope>NUCLEOTIDE SEQUENCE</scope>
    <source>
        <strain evidence="3">IBT 17514</strain>
    </source>
</reference>
<evidence type="ECO:0000313" key="3">
    <source>
        <dbReference type="EMBL" id="KAJ5733809.1"/>
    </source>
</evidence>
<evidence type="ECO:0000256" key="1">
    <source>
        <dbReference type="SAM" id="MobiDB-lite"/>
    </source>
</evidence>
<evidence type="ECO:0000313" key="4">
    <source>
        <dbReference type="Proteomes" id="UP001215712"/>
    </source>
</evidence>
<feature type="compositionally biased region" description="Basic and acidic residues" evidence="1">
    <location>
        <begin position="64"/>
        <end position="74"/>
    </location>
</feature>
<reference evidence="3" key="1">
    <citation type="journal article" date="2023" name="IMA Fungus">
        <title>Comparative genomic study of the Penicillium genus elucidates a diverse pangenome and 15 lateral gene transfer events.</title>
        <authorList>
            <person name="Petersen C."/>
            <person name="Sorensen T."/>
            <person name="Nielsen M.R."/>
            <person name="Sondergaard T.E."/>
            <person name="Sorensen J.L."/>
            <person name="Fitzpatrick D.A."/>
            <person name="Frisvad J.C."/>
            <person name="Nielsen K.L."/>
        </authorList>
    </citation>
    <scope>NUCLEOTIDE SEQUENCE</scope>
    <source>
        <strain evidence="3">IBT 17514</strain>
    </source>
</reference>
<sequence>MRFGYLIALFVATAVAVPHKVDKKDHRDMNDAMTTSMSMSMPIKRTATPTANAEATPTSMKAESSMRAEKLMMP</sequence>